<evidence type="ECO:0000313" key="7">
    <source>
        <dbReference type="Proteomes" id="UP000006794"/>
    </source>
</evidence>
<dbReference type="eggNOG" id="arCOG06180">
    <property type="taxonomic scope" value="Archaea"/>
</dbReference>
<dbReference type="PROSITE" id="PS50983">
    <property type="entry name" value="FE_B12_PBP"/>
    <property type="match status" value="1"/>
</dbReference>
<dbReference type="AlphaFoldDB" id="F8DB09"/>
<gene>
    <name evidence="6" type="ordered locus">Halxa_3648</name>
</gene>
<evidence type="ECO:0000256" key="2">
    <source>
        <dbReference type="ARBA" id="ARBA00022448"/>
    </source>
</evidence>
<dbReference type="PANTHER" id="PTHR30532:SF1">
    <property type="entry name" value="IRON(3+)-HYDROXAMATE-BINDING PROTEIN FHUD"/>
    <property type="match status" value="1"/>
</dbReference>
<keyword evidence="3" id="KW-0732">Signal</keyword>
<keyword evidence="2" id="KW-0813">Transport</keyword>
<dbReference type="OrthoDB" id="304381at2157"/>
<dbReference type="PROSITE" id="PS51257">
    <property type="entry name" value="PROKAR_LIPOPROTEIN"/>
    <property type="match status" value="1"/>
</dbReference>
<evidence type="ECO:0000259" key="5">
    <source>
        <dbReference type="PROSITE" id="PS50983"/>
    </source>
</evidence>
<sequence>MDSHRNGRPSRRQFVATGIALGGATLAGCASDNDGNGGNGNGNGGTDGNGDEQSSTDGESGSDGSYTASMAPVGEVEFDSVPENLFVTYPQYADMAVALGHGEGVNTLFSTEMAGTTMNKFYEHLEGVSFDWEGLPNPLEDGLTKEQLYELDSDVHFLDPSYPVKHNDDWDESDIDEIASALGPWFGNFHSGVHSEPADAYADDYEYYTLWEMFERVAAVFQERERYEELKAIHDDLIARIESNLPPEEERPTAARVTLGDGQFFTYHLNTPGFWQAETRPLGADDALTDHDWSGDWGTIDYETMLEEDPDVILHLWGITSRYSIDNVRETLADHPVGSDLTAVQNDRVVAGGMRYQGPIMNLFQLEMTAKQLYPEQFGEWPGYEPGQPYPDIPSDEQLFDREQVASIVRGEF</sequence>
<dbReference type="PANTHER" id="PTHR30532">
    <property type="entry name" value="IRON III DICITRATE-BINDING PERIPLASMIC PROTEIN"/>
    <property type="match status" value="1"/>
</dbReference>
<dbReference type="STRING" id="797210.Halxa_3648"/>
<dbReference type="HOGENOM" id="CLU_751439_0_0_2"/>
<evidence type="ECO:0000256" key="4">
    <source>
        <dbReference type="SAM" id="MobiDB-lite"/>
    </source>
</evidence>
<dbReference type="SUPFAM" id="SSF53807">
    <property type="entry name" value="Helical backbone' metal receptor"/>
    <property type="match status" value="1"/>
</dbReference>
<feature type="domain" description="Fe/B12 periplasmic-binding" evidence="5">
    <location>
        <begin position="84"/>
        <end position="381"/>
    </location>
</feature>
<proteinExistence type="predicted"/>
<dbReference type="InterPro" id="IPR002491">
    <property type="entry name" value="ABC_transptr_periplasmic_BD"/>
</dbReference>
<protein>
    <submittedName>
        <fullName evidence="6">ABC-type Fe3+-hydroxamate transport system periplasmic component-like protein</fullName>
    </submittedName>
</protein>
<comment type="subcellular location">
    <subcellularLocation>
        <location evidence="1">Cell envelope</location>
    </subcellularLocation>
</comment>
<dbReference type="KEGG" id="hxa:Halxa_3648"/>
<feature type="compositionally biased region" description="Low complexity" evidence="4">
    <location>
        <begin position="51"/>
        <end position="65"/>
    </location>
</feature>
<keyword evidence="7" id="KW-1185">Reference proteome</keyword>
<evidence type="ECO:0000313" key="6">
    <source>
        <dbReference type="EMBL" id="AEH38256.1"/>
    </source>
</evidence>
<name>F8DB09_HALXS</name>
<organism evidence="6 7">
    <name type="scientific">Halopiger xanaduensis (strain DSM 18323 / JCM 14033 / SH-6)</name>
    <dbReference type="NCBI Taxonomy" id="797210"/>
    <lineage>
        <taxon>Archaea</taxon>
        <taxon>Methanobacteriati</taxon>
        <taxon>Methanobacteriota</taxon>
        <taxon>Stenosarchaea group</taxon>
        <taxon>Halobacteria</taxon>
        <taxon>Halobacteriales</taxon>
        <taxon>Natrialbaceae</taxon>
        <taxon>Halopiger</taxon>
    </lineage>
</organism>
<reference evidence="6 7" key="1">
    <citation type="journal article" date="2012" name="Stand. Genomic Sci.">
        <title>Complete genome sequence of Halopiger xanaduensis type strain (SH-6(T)).</title>
        <authorList>
            <person name="Anderson I."/>
            <person name="Tindall B.J."/>
            <person name="Rohde M."/>
            <person name="Lucas S."/>
            <person name="Han J."/>
            <person name="Lapidus A."/>
            <person name="Cheng J.F."/>
            <person name="Goodwin L."/>
            <person name="Pitluck S."/>
            <person name="Peters L."/>
            <person name="Pati A."/>
            <person name="Mikhailova N."/>
            <person name="Pagani I."/>
            <person name="Teshima H."/>
            <person name="Han C."/>
            <person name="Tapia R."/>
            <person name="Land M."/>
            <person name="Woyke T."/>
            <person name="Klenk H.P."/>
            <person name="Kyrpides N."/>
            <person name="Ivanova N."/>
        </authorList>
    </citation>
    <scope>NUCLEOTIDE SEQUENCE [LARGE SCALE GENOMIC DNA]</scope>
    <source>
        <strain evidence="7">DSM 18323 / JCM 14033 / SH-6</strain>
    </source>
</reference>
<feature type="region of interest" description="Disordered" evidence="4">
    <location>
        <begin position="26"/>
        <end position="69"/>
    </location>
</feature>
<accession>F8DB09</accession>
<dbReference type="EMBL" id="CP002839">
    <property type="protein sequence ID" value="AEH38256.1"/>
    <property type="molecule type" value="Genomic_DNA"/>
</dbReference>
<dbReference type="Pfam" id="PF01497">
    <property type="entry name" value="Peripla_BP_2"/>
    <property type="match status" value="1"/>
</dbReference>
<dbReference type="Gene3D" id="3.40.50.1980">
    <property type="entry name" value="Nitrogenase molybdenum iron protein domain"/>
    <property type="match status" value="1"/>
</dbReference>
<dbReference type="InterPro" id="IPR051313">
    <property type="entry name" value="Bact_iron-sidero_bind"/>
</dbReference>
<dbReference type="GeneID" id="10798593"/>
<evidence type="ECO:0000256" key="3">
    <source>
        <dbReference type="ARBA" id="ARBA00022729"/>
    </source>
</evidence>
<dbReference type="Proteomes" id="UP000006794">
    <property type="component" value="Chromosome"/>
</dbReference>
<dbReference type="RefSeq" id="WP_013881144.1">
    <property type="nucleotide sequence ID" value="NC_015666.1"/>
</dbReference>
<evidence type="ECO:0000256" key="1">
    <source>
        <dbReference type="ARBA" id="ARBA00004196"/>
    </source>
</evidence>
<feature type="compositionally biased region" description="Gly residues" evidence="4">
    <location>
        <begin position="35"/>
        <end position="48"/>
    </location>
</feature>